<organism evidence="5 6">
    <name type="scientific">Lentzea albidocapillata subsp. violacea</name>
    <dbReference type="NCBI Taxonomy" id="128104"/>
    <lineage>
        <taxon>Bacteria</taxon>
        <taxon>Bacillati</taxon>
        <taxon>Actinomycetota</taxon>
        <taxon>Actinomycetes</taxon>
        <taxon>Pseudonocardiales</taxon>
        <taxon>Pseudonocardiaceae</taxon>
        <taxon>Lentzea</taxon>
    </lineage>
</organism>
<name>A0A1G9PV14_9PSEU</name>
<feature type="domain" description="HTH arsR-type" evidence="4">
    <location>
        <begin position="244"/>
        <end position="315"/>
    </location>
</feature>
<evidence type="ECO:0000256" key="1">
    <source>
        <dbReference type="ARBA" id="ARBA00023015"/>
    </source>
</evidence>
<evidence type="ECO:0000313" key="5">
    <source>
        <dbReference type="EMBL" id="SDM02077.1"/>
    </source>
</evidence>
<gene>
    <name evidence="5" type="ORF">SAMN04488074_115163</name>
</gene>
<protein>
    <submittedName>
        <fullName evidence="5">Helix-turn-helix domain-containing protein</fullName>
    </submittedName>
</protein>
<keyword evidence="1" id="KW-0805">Transcription regulation</keyword>
<evidence type="ECO:0000256" key="3">
    <source>
        <dbReference type="ARBA" id="ARBA00023163"/>
    </source>
</evidence>
<dbReference type="GO" id="GO:0003677">
    <property type="term" value="F:DNA binding"/>
    <property type="evidence" value="ECO:0007669"/>
    <property type="project" value="UniProtKB-KW"/>
</dbReference>
<keyword evidence="2" id="KW-0238">DNA-binding</keyword>
<dbReference type="PANTHER" id="PTHR43132">
    <property type="entry name" value="ARSENICAL RESISTANCE OPERON REPRESSOR ARSR-RELATED"/>
    <property type="match status" value="1"/>
</dbReference>
<dbReference type="InterPro" id="IPR051011">
    <property type="entry name" value="Metal_resp_trans_reg"/>
</dbReference>
<dbReference type="AlphaFoldDB" id="A0A1G9PV14"/>
<dbReference type="RefSeq" id="WP_090010958.1">
    <property type="nucleotide sequence ID" value="NZ_FNET01000015.1"/>
</dbReference>
<dbReference type="Gene3D" id="1.10.10.10">
    <property type="entry name" value="Winged helix-like DNA-binding domain superfamily/Winged helix DNA-binding domain"/>
    <property type="match status" value="1"/>
</dbReference>
<evidence type="ECO:0000313" key="6">
    <source>
        <dbReference type="Proteomes" id="UP000199682"/>
    </source>
</evidence>
<dbReference type="InterPro" id="IPR001845">
    <property type="entry name" value="HTH_ArsR_DNA-bd_dom"/>
</dbReference>
<reference evidence="6" key="1">
    <citation type="submission" date="2016-10" db="EMBL/GenBank/DDBJ databases">
        <authorList>
            <person name="Varghese N."/>
            <person name="Submissions S."/>
        </authorList>
    </citation>
    <scope>NUCLEOTIDE SEQUENCE [LARGE SCALE GENOMIC DNA]</scope>
    <source>
        <strain evidence="6">DSM 44796</strain>
    </source>
</reference>
<dbReference type="Pfam" id="PF12802">
    <property type="entry name" value="MarR_2"/>
    <property type="match status" value="1"/>
</dbReference>
<dbReference type="SMART" id="SM00418">
    <property type="entry name" value="HTH_ARSR"/>
    <property type="match status" value="1"/>
</dbReference>
<keyword evidence="3" id="KW-0804">Transcription</keyword>
<evidence type="ECO:0000259" key="4">
    <source>
        <dbReference type="SMART" id="SM00418"/>
    </source>
</evidence>
<dbReference type="EMBL" id="FNET01000015">
    <property type="protein sequence ID" value="SDM02077.1"/>
    <property type="molecule type" value="Genomic_DNA"/>
</dbReference>
<sequence>MLRVHFTAEDLARVRVAAGPDPMWEILLSLHVLRQRSATPVFGRWRATVRTTLPGDTRWLMQLAPPVGYSPDFLTPTAGACAVDAGIDAVLSTPVESLRADLAQLDHRHRLDPRTHLLAGGDVATLDSLGEALRDYHRHALAPIWGDVRAVVDADRAVRARSFLDSGCEGMLAALHPTISWAPSVLSIESRFPQRDVHLGGQGLVLVPSYFCWERPIMLRDQSRTPVLVYPIARDLHVTSTGKRSLEALLGRTRAAALEVIAGGCTTTELARRLGISAASASAHASVLRDAGLAVAQRHRNSVLHTASALGVELLA</sequence>
<proteinExistence type="predicted"/>
<dbReference type="PANTHER" id="PTHR43132:SF8">
    <property type="entry name" value="HTH-TYPE TRANSCRIPTIONAL REGULATOR KMTR"/>
    <property type="match status" value="1"/>
</dbReference>
<evidence type="ECO:0000256" key="2">
    <source>
        <dbReference type="ARBA" id="ARBA00023125"/>
    </source>
</evidence>
<dbReference type="InterPro" id="IPR036390">
    <property type="entry name" value="WH_DNA-bd_sf"/>
</dbReference>
<dbReference type="GO" id="GO:0003700">
    <property type="term" value="F:DNA-binding transcription factor activity"/>
    <property type="evidence" value="ECO:0007669"/>
    <property type="project" value="InterPro"/>
</dbReference>
<accession>A0A1G9PV14</accession>
<dbReference type="SUPFAM" id="SSF46785">
    <property type="entry name" value="Winged helix' DNA-binding domain"/>
    <property type="match status" value="1"/>
</dbReference>
<dbReference type="InterPro" id="IPR036388">
    <property type="entry name" value="WH-like_DNA-bd_sf"/>
</dbReference>
<dbReference type="InterPro" id="IPR000835">
    <property type="entry name" value="HTH_MarR-typ"/>
</dbReference>
<dbReference type="Proteomes" id="UP000199682">
    <property type="component" value="Unassembled WGS sequence"/>
</dbReference>